<dbReference type="EMBL" id="PTJE01000006">
    <property type="protein sequence ID" value="PPK93624.1"/>
    <property type="molecule type" value="Genomic_DNA"/>
</dbReference>
<accession>A0A2S6IHD7</accession>
<dbReference type="RefSeq" id="WP_104516080.1">
    <property type="nucleotide sequence ID" value="NZ_MQVW01000024.1"/>
</dbReference>
<evidence type="ECO:0000313" key="2">
    <source>
        <dbReference type="Proteomes" id="UP000239002"/>
    </source>
</evidence>
<comment type="caution">
    <text evidence="1">The sequence shown here is derived from an EMBL/GenBank/DDBJ whole genome shotgun (WGS) entry which is preliminary data.</text>
</comment>
<dbReference type="Proteomes" id="UP000239002">
    <property type="component" value="Unassembled WGS sequence"/>
</dbReference>
<dbReference type="AlphaFoldDB" id="A0A2S6IHD7"/>
<reference evidence="1 2" key="1">
    <citation type="submission" date="2018-02" db="EMBL/GenBank/DDBJ databases">
        <title>Genomic Encyclopedia of Archaeal and Bacterial Type Strains, Phase II (KMG-II): from individual species to whole genera.</title>
        <authorList>
            <person name="Goeker M."/>
        </authorList>
    </citation>
    <scope>NUCLEOTIDE SEQUENCE [LARGE SCALE GENOMIC DNA]</scope>
    <source>
        <strain evidence="1 2">DSM 16809</strain>
    </source>
</reference>
<sequence>MNVKWYIGALIAIISYFVVEQQSVDVPNQEVLLTFIQGENTSSKDLAIETVKAQLLSLGARNVTISSLDNGSLKVSYYSHLAIQNVKEQLFKDLDDSTGVATALYHVGDEPVKENIRDYQIDVYEIQENVVSGFDNEGKCYFELKQDYNRGSQVLGFVSPVVTIDSRNQLTAIAVKVRGDVLFAFNDSTYKIPEVRAGPIS</sequence>
<organism evidence="1 2">
    <name type="scientific">Nonlabens xylanidelens</name>
    <dbReference type="NCBI Taxonomy" id="191564"/>
    <lineage>
        <taxon>Bacteria</taxon>
        <taxon>Pseudomonadati</taxon>
        <taxon>Bacteroidota</taxon>
        <taxon>Flavobacteriia</taxon>
        <taxon>Flavobacteriales</taxon>
        <taxon>Flavobacteriaceae</taxon>
        <taxon>Nonlabens</taxon>
    </lineage>
</organism>
<dbReference type="OrthoDB" id="1144910at2"/>
<proteinExistence type="predicted"/>
<protein>
    <submittedName>
        <fullName evidence="1">Uncharacterized protein</fullName>
    </submittedName>
</protein>
<keyword evidence="2" id="KW-1185">Reference proteome</keyword>
<name>A0A2S6IHD7_9FLAO</name>
<gene>
    <name evidence="1" type="ORF">LY01_02407</name>
</gene>
<evidence type="ECO:0000313" key="1">
    <source>
        <dbReference type="EMBL" id="PPK93624.1"/>
    </source>
</evidence>